<proteinExistence type="predicted"/>
<name>A0A1G7E6V3_9FLAO</name>
<dbReference type="Gene3D" id="1.10.101.10">
    <property type="entry name" value="PGBD-like superfamily/PGBD"/>
    <property type="match status" value="1"/>
</dbReference>
<evidence type="ECO:0000259" key="1">
    <source>
        <dbReference type="Pfam" id="PF01471"/>
    </source>
</evidence>
<sequence>MSTLTLGSFDVGRIKTAEDRKAYLRQYHKGGIEDLTEKMVFNDDDLKKNREFTELTGNEVTQLQEFLFHKGFMPRGVIDGVFDYVTQAAVRLFQEYVRSVEGLKIDVDGIVGSGTMKHMERWGADAEKVSDWKKWSSDNPTPEYTQWLALLNKAKSYYKVNSNPILDQVKQFGKDSAGGKETDTRKVDDWDFDPKQVHLIGIRRGQNLGSSARESDDLFVLLIKGMVFKFWGSTDPSQAMAYNAKNKKGRFDEAFLVEGQHKYKFGWHNSVYRALKPYGKGVLVFRDRNDDNALTEADLEVGLDPEPNHTINIHWSGIGKTNFSAGCQVIAGQSYINHKDEGVDCASFAAYGDGQLGNGKFTKAAYNVLADLIVSYSEPGIDCIYYTLGREKSLDIDANFGKKYITNAFLKFKPKLQ</sequence>
<protein>
    <submittedName>
        <fullName evidence="2">Putative peptidoglycan binding domain-containing protein</fullName>
    </submittedName>
</protein>
<feature type="domain" description="Peptidoglycan binding-like" evidence="1">
    <location>
        <begin position="56"/>
        <end position="119"/>
    </location>
</feature>
<accession>A0A1G7E6V3</accession>
<dbReference type="Proteomes" id="UP000199109">
    <property type="component" value="Unassembled WGS sequence"/>
</dbReference>
<dbReference type="RefSeq" id="WP_091869113.1">
    <property type="nucleotide sequence ID" value="NZ_FNAO01000006.1"/>
</dbReference>
<dbReference type="STRING" id="641691.SAMN05421636_10653"/>
<dbReference type="InterPro" id="IPR036366">
    <property type="entry name" value="PGBDSf"/>
</dbReference>
<dbReference type="Pfam" id="PF01471">
    <property type="entry name" value="PG_binding_1"/>
    <property type="match status" value="1"/>
</dbReference>
<dbReference type="OrthoDB" id="1403469at2"/>
<dbReference type="AlphaFoldDB" id="A0A1G7E6V3"/>
<keyword evidence="3" id="KW-1185">Reference proteome</keyword>
<evidence type="ECO:0000313" key="3">
    <source>
        <dbReference type="Proteomes" id="UP000199109"/>
    </source>
</evidence>
<dbReference type="EMBL" id="FNAO01000006">
    <property type="protein sequence ID" value="SDE59407.1"/>
    <property type="molecule type" value="Genomic_DNA"/>
</dbReference>
<dbReference type="SUPFAM" id="SSF47090">
    <property type="entry name" value="PGBD-like"/>
    <property type="match status" value="1"/>
</dbReference>
<dbReference type="InterPro" id="IPR036365">
    <property type="entry name" value="PGBD-like_sf"/>
</dbReference>
<organism evidence="2 3">
    <name type="scientific">Pricia antarctica</name>
    <dbReference type="NCBI Taxonomy" id="641691"/>
    <lineage>
        <taxon>Bacteria</taxon>
        <taxon>Pseudomonadati</taxon>
        <taxon>Bacteroidota</taxon>
        <taxon>Flavobacteriia</taxon>
        <taxon>Flavobacteriales</taxon>
        <taxon>Flavobacteriaceae</taxon>
        <taxon>Pricia</taxon>
    </lineage>
</organism>
<gene>
    <name evidence="2" type="ORF">SAMN05421636_10653</name>
</gene>
<evidence type="ECO:0000313" key="2">
    <source>
        <dbReference type="EMBL" id="SDE59407.1"/>
    </source>
</evidence>
<reference evidence="2 3" key="1">
    <citation type="submission" date="2016-10" db="EMBL/GenBank/DDBJ databases">
        <authorList>
            <person name="de Groot N.N."/>
        </authorList>
    </citation>
    <scope>NUCLEOTIDE SEQUENCE [LARGE SCALE GENOMIC DNA]</scope>
    <source>
        <strain evidence="2 3">DSM 23421</strain>
    </source>
</reference>
<dbReference type="InterPro" id="IPR002477">
    <property type="entry name" value="Peptidoglycan-bd-like"/>
</dbReference>